<organism evidence="1 2">
    <name type="scientific">Candidatus Wolfebacteria bacterium GW2011_GWB1_47_1</name>
    <dbReference type="NCBI Taxonomy" id="1619007"/>
    <lineage>
        <taxon>Bacteria</taxon>
        <taxon>Candidatus Wolfeibacteriota</taxon>
    </lineage>
</organism>
<dbReference type="Proteomes" id="UP000035656">
    <property type="component" value="Chromosome"/>
</dbReference>
<accession>A0A0G4ASB0</accession>
<proteinExistence type="predicted"/>
<evidence type="ECO:0000313" key="2">
    <source>
        <dbReference type="Proteomes" id="UP000035656"/>
    </source>
</evidence>
<dbReference type="EMBL" id="CP011209">
    <property type="protein sequence ID" value="AKM78048.1"/>
    <property type="molecule type" value="Genomic_DNA"/>
</dbReference>
<name>A0A0G4ASB0_9BACT</name>
<reference evidence="1 2" key="1">
    <citation type="journal article" date="2015" name="Nature">
        <title>rRNA introns, odd ribosomes, and small enigmatic genomes across a large radiation of phyla.</title>
        <authorList>
            <person name="Brown C.T."/>
            <person name="Hug L.A."/>
            <person name="Thomas B.C."/>
            <person name="Sharon I."/>
            <person name="Castelle C.J."/>
            <person name="Singh A."/>
            <person name="Wilkins M.J."/>
            <person name="Williams K.H."/>
            <person name="Banfield J.F."/>
        </authorList>
    </citation>
    <scope>NUCLEOTIDE SEQUENCE [LARGE SCALE GENOMIC DNA]</scope>
</reference>
<gene>
    <name evidence="1" type="ORF">UX70_C0001G0323</name>
</gene>
<dbReference type="KEGG" id="pwo:UX70_C0001G0323"/>
<protein>
    <submittedName>
        <fullName evidence="1">Uncharacterized protein</fullName>
    </submittedName>
</protein>
<evidence type="ECO:0000313" key="1">
    <source>
        <dbReference type="EMBL" id="AKM78048.1"/>
    </source>
</evidence>
<dbReference type="STRING" id="1619007.UX70_C0001G0323"/>
<dbReference type="AlphaFoldDB" id="A0A0G4ASB0"/>
<sequence>MDRRNDQYRDSLKPRCAEPNFRGNAVLKGVNDKGGFDHENIRIALNPSFAPPFYCVCGKSTVMVTFMQIDKWHFPQMKLSCTCGRSKTIIVNTKNTDLAGPWIGMHSRRDEFDLDPDVNARYGQALSCRCGRKRLRVYYERGGVAFFPREGETIVLYCSRCRQWKKIIIGTDIDASDPWLCAEMQERRVEIIVRISADMCPDVRKPGEGETVFVVPLVEK</sequence>